<sequence>MPSVPRVVIVLGPYRSGTSLTARIISDLGADFGPAEGLIPADERNPSGYLERDVVNDANRDFIASTNGTLENPGDPGNLLAHGDRSHLLGTDLAWLHAAPLAGIKDPRMCATLAAWFDAGLLAPATTLVVHITRDLESTLQSALKHDHVAAYADRDPTRLRAMIERYAAAALWQLKRFPAPRIDIAYEDLLAQPVESTTRLAHSLGVTCPLIIRRAAANIGRDRARASLHMRRRFIALRFRLGNWKSALLRRRPPSA</sequence>
<accession>A0AAF0CSL1</accession>
<evidence type="ECO:0000313" key="1">
    <source>
        <dbReference type="EMBL" id="WED67329.1"/>
    </source>
</evidence>
<dbReference type="SUPFAM" id="SSF52540">
    <property type="entry name" value="P-loop containing nucleoside triphosphate hydrolases"/>
    <property type="match status" value="1"/>
</dbReference>
<dbReference type="KEGG" id="slom:PXH66_10760"/>
<dbReference type="InterPro" id="IPR027417">
    <property type="entry name" value="P-loop_NTPase"/>
</dbReference>
<dbReference type="Proteomes" id="UP001218638">
    <property type="component" value="Chromosome"/>
</dbReference>
<name>A0AAF0CSL1_9BACT</name>
<organism evidence="1 2">
    <name type="scientific">Synoicihabitans lomoniglobus</name>
    <dbReference type="NCBI Taxonomy" id="2909285"/>
    <lineage>
        <taxon>Bacteria</taxon>
        <taxon>Pseudomonadati</taxon>
        <taxon>Verrucomicrobiota</taxon>
        <taxon>Opitutia</taxon>
        <taxon>Opitutales</taxon>
        <taxon>Opitutaceae</taxon>
        <taxon>Synoicihabitans</taxon>
    </lineage>
</organism>
<gene>
    <name evidence="1" type="ORF">PXH66_10760</name>
</gene>
<proteinExistence type="predicted"/>
<dbReference type="Pfam" id="PF13469">
    <property type="entry name" value="Sulfotransfer_3"/>
    <property type="match status" value="1"/>
</dbReference>
<dbReference type="EMBL" id="CP119075">
    <property type="protein sequence ID" value="WED67329.1"/>
    <property type="molecule type" value="Genomic_DNA"/>
</dbReference>
<keyword evidence="2" id="KW-1185">Reference proteome</keyword>
<dbReference type="Gene3D" id="3.40.50.300">
    <property type="entry name" value="P-loop containing nucleotide triphosphate hydrolases"/>
    <property type="match status" value="1"/>
</dbReference>
<reference evidence="1" key="1">
    <citation type="submission" date="2023-03" db="EMBL/GenBank/DDBJ databases">
        <title>Lomoglobus Profundus gen. nov., sp. nov., a novel member of the phylum Verrucomicrobia, isolated from deep-marine sediment of South China Sea.</title>
        <authorList>
            <person name="Ahmad T."/>
            <person name="Ishaq S.E."/>
            <person name="Wang F."/>
        </authorList>
    </citation>
    <scope>NUCLEOTIDE SEQUENCE</scope>
    <source>
        <strain evidence="1">LMO-M01</strain>
    </source>
</reference>
<evidence type="ECO:0000313" key="2">
    <source>
        <dbReference type="Proteomes" id="UP001218638"/>
    </source>
</evidence>
<protein>
    <submittedName>
        <fullName evidence="1">Sulfotransferase</fullName>
    </submittedName>
</protein>
<dbReference type="AlphaFoldDB" id="A0AAF0CSL1"/>
<dbReference type="RefSeq" id="WP_330928095.1">
    <property type="nucleotide sequence ID" value="NZ_CP119075.1"/>
</dbReference>